<evidence type="ECO:0000259" key="1">
    <source>
        <dbReference type="Pfam" id="PF00578"/>
    </source>
</evidence>
<keyword evidence="3" id="KW-1185">Reference proteome</keyword>
<dbReference type="SUPFAM" id="SSF52833">
    <property type="entry name" value="Thioredoxin-like"/>
    <property type="match status" value="1"/>
</dbReference>
<accession>A0A5C6UYQ6</accession>
<dbReference type="InterPro" id="IPR036249">
    <property type="entry name" value="Thioredoxin-like_sf"/>
</dbReference>
<organism evidence="2 3">
    <name type="scientific">Luteibaculum oceani</name>
    <dbReference type="NCBI Taxonomy" id="1294296"/>
    <lineage>
        <taxon>Bacteria</taxon>
        <taxon>Pseudomonadati</taxon>
        <taxon>Bacteroidota</taxon>
        <taxon>Flavobacteriia</taxon>
        <taxon>Flavobacteriales</taxon>
        <taxon>Luteibaculaceae</taxon>
        <taxon>Luteibaculum</taxon>
    </lineage>
</organism>
<dbReference type="GO" id="GO:0016491">
    <property type="term" value="F:oxidoreductase activity"/>
    <property type="evidence" value="ECO:0007669"/>
    <property type="project" value="InterPro"/>
</dbReference>
<protein>
    <submittedName>
        <fullName evidence="2">Redoxin domain-containing protein</fullName>
    </submittedName>
</protein>
<evidence type="ECO:0000313" key="3">
    <source>
        <dbReference type="Proteomes" id="UP000321168"/>
    </source>
</evidence>
<dbReference type="EMBL" id="VORB01000011">
    <property type="protein sequence ID" value="TXC76098.1"/>
    <property type="molecule type" value="Genomic_DNA"/>
</dbReference>
<dbReference type="GO" id="GO:0016209">
    <property type="term" value="F:antioxidant activity"/>
    <property type="evidence" value="ECO:0007669"/>
    <property type="project" value="InterPro"/>
</dbReference>
<dbReference type="Proteomes" id="UP000321168">
    <property type="component" value="Unassembled WGS sequence"/>
</dbReference>
<gene>
    <name evidence="2" type="ORF">FRX97_11340</name>
</gene>
<feature type="domain" description="Alkyl hydroperoxide reductase subunit C/ Thiol specific antioxidant" evidence="1">
    <location>
        <begin position="62"/>
        <end position="185"/>
    </location>
</feature>
<reference evidence="2 3" key="1">
    <citation type="submission" date="2019-08" db="EMBL/GenBank/DDBJ databases">
        <title>Genome of Luteibaculum oceani JCM 18817.</title>
        <authorList>
            <person name="Bowman J.P."/>
        </authorList>
    </citation>
    <scope>NUCLEOTIDE SEQUENCE [LARGE SCALE GENOMIC DNA]</scope>
    <source>
        <strain evidence="2 3">JCM 18817</strain>
    </source>
</reference>
<dbReference type="Gene3D" id="3.40.30.10">
    <property type="entry name" value="Glutaredoxin"/>
    <property type="match status" value="1"/>
</dbReference>
<dbReference type="InterPro" id="IPR000866">
    <property type="entry name" value="AhpC/TSA"/>
</dbReference>
<dbReference type="AlphaFoldDB" id="A0A5C6UYQ6"/>
<name>A0A5C6UYQ6_9FLAO</name>
<sequence length="199" mass="23513">MVLLFFLFVFTGCSLFLINPRYSDLPLDYRDQIKPVKFNFSLPEKIPANFLDSNVVYTINKDGLIRLSRYFGKKIIVVKTATFCKPCKEKLPEILEYKKEIEKKGLVLFVSPENYMERYRLREIFNERGYNGPLFFVDIDEYGDIRTNKKLLNFDKDFFPNFMDEFLLTIGFPSYIVIDPDGEIMQEPNIVWDDLISSM</sequence>
<evidence type="ECO:0000313" key="2">
    <source>
        <dbReference type="EMBL" id="TXC76098.1"/>
    </source>
</evidence>
<comment type="caution">
    <text evidence="2">The sequence shown here is derived from an EMBL/GenBank/DDBJ whole genome shotgun (WGS) entry which is preliminary data.</text>
</comment>
<proteinExistence type="predicted"/>
<dbReference type="RefSeq" id="WP_147015336.1">
    <property type="nucleotide sequence ID" value="NZ_VORB01000011.1"/>
</dbReference>
<dbReference type="Pfam" id="PF00578">
    <property type="entry name" value="AhpC-TSA"/>
    <property type="match status" value="1"/>
</dbReference>